<dbReference type="Proteomes" id="UP000235145">
    <property type="component" value="Unassembled WGS sequence"/>
</dbReference>
<proteinExistence type="predicted"/>
<evidence type="ECO:0000313" key="2">
    <source>
        <dbReference type="Proteomes" id="UP000235145"/>
    </source>
</evidence>
<keyword evidence="2" id="KW-1185">Reference proteome</keyword>
<accession>A0A9R1VAJ8</accession>
<evidence type="ECO:0000313" key="1">
    <source>
        <dbReference type="EMBL" id="KAJ0202771.1"/>
    </source>
</evidence>
<protein>
    <submittedName>
        <fullName evidence="1">Uncharacterized protein</fullName>
    </submittedName>
</protein>
<dbReference type="EMBL" id="NBSK02000005">
    <property type="protein sequence ID" value="KAJ0202771.1"/>
    <property type="molecule type" value="Genomic_DNA"/>
</dbReference>
<comment type="caution">
    <text evidence="1">The sequence shown here is derived from an EMBL/GenBank/DDBJ whole genome shotgun (WGS) entry which is preliminary data.</text>
</comment>
<gene>
    <name evidence="1" type="ORF">LSAT_V11C500287870</name>
</gene>
<dbReference type="AlphaFoldDB" id="A0A9R1VAJ8"/>
<reference evidence="1 2" key="1">
    <citation type="journal article" date="2017" name="Nat. Commun.">
        <title>Genome assembly with in vitro proximity ligation data and whole-genome triplication in lettuce.</title>
        <authorList>
            <person name="Reyes-Chin-Wo S."/>
            <person name="Wang Z."/>
            <person name="Yang X."/>
            <person name="Kozik A."/>
            <person name="Arikit S."/>
            <person name="Song C."/>
            <person name="Xia L."/>
            <person name="Froenicke L."/>
            <person name="Lavelle D.O."/>
            <person name="Truco M.J."/>
            <person name="Xia R."/>
            <person name="Zhu S."/>
            <person name="Xu C."/>
            <person name="Xu H."/>
            <person name="Xu X."/>
            <person name="Cox K."/>
            <person name="Korf I."/>
            <person name="Meyers B.C."/>
            <person name="Michelmore R.W."/>
        </authorList>
    </citation>
    <scope>NUCLEOTIDE SEQUENCE [LARGE SCALE GENOMIC DNA]</scope>
    <source>
        <strain evidence="2">cv. Salinas</strain>
        <tissue evidence="1">Seedlings</tissue>
    </source>
</reference>
<organism evidence="1 2">
    <name type="scientific">Lactuca sativa</name>
    <name type="common">Garden lettuce</name>
    <dbReference type="NCBI Taxonomy" id="4236"/>
    <lineage>
        <taxon>Eukaryota</taxon>
        <taxon>Viridiplantae</taxon>
        <taxon>Streptophyta</taxon>
        <taxon>Embryophyta</taxon>
        <taxon>Tracheophyta</taxon>
        <taxon>Spermatophyta</taxon>
        <taxon>Magnoliopsida</taxon>
        <taxon>eudicotyledons</taxon>
        <taxon>Gunneridae</taxon>
        <taxon>Pentapetalae</taxon>
        <taxon>asterids</taxon>
        <taxon>campanulids</taxon>
        <taxon>Asterales</taxon>
        <taxon>Asteraceae</taxon>
        <taxon>Cichorioideae</taxon>
        <taxon>Cichorieae</taxon>
        <taxon>Lactucinae</taxon>
        <taxon>Lactuca</taxon>
    </lineage>
</organism>
<sequence>MNSKISPFLALRHLTSPLPPSFFFLKSKPLTPNINLYAPTPLKRTLEIFFGLISANRTSRILKQSREITSDFHPLFSSTCLLSPKSTPLTGDGHSGRRVLLSSELIQIGSEERLLLITEVYFVSFHLLDLGGIYDINHLILGLWGFLD</sequence>
<name>A0A9R1VAJ8_LACSA</name>